<dbReference type="InterPro" id="IPR032710">
    <property type="entry name" value="NTF2-like_dom_sf"/>
</dbReference>
<evidence type="ECO:0000259" key="1">
    <source>
        <dbReference type="Pfam" id="PF14534"/>
    </source>
</evidence>
<gene>
    <name evidence="2" type="ORF">HJG54_25330</name>
</gene>
<organism evidence="2">
    <name type="scientific">Leptolyngbya sp. NK1-12</name>
    <dbReference type="NCBI Taxonomy" id="2547451"/>
    <lineage>
        <taxon>Bacteria</taxon>
        <taxon>Bacillati</taxon>
        <taxon>Cyanobacteriota</taxon>
        <taxon>Cyanophyceae</taxon>
        <taxon>Leptolyngbyales</taxon>
        <taxon>Leptolyngbyaceae</taxon>
        <taxon>Leptolyngbya group</taxon>
        <taxon>Leptolyngbya</taxon>
    </lineage>
</organism>
<dbReference type="InterPro" id="IPR011944">
    <property type="entry name" value="Steroid_delta5-4_isomerase"/>
</dbReference>
<dbReference type="InterPro" id="IPR027843">
    <property type="entry name" value="DUF4440"/>
</dbReference>
<dbReference type="EMBL" id="CP053586">
    <property type="protein sequence ID" value="WNZ25830.1"/>
    <property type="molecule type" value="Genomic_DNA"/>
</dbReference>
<feature type="domain" description="DUF4440" evidence="1">
    <location>
        <begin position="22"/>
        <end position="128"/>
    </location>
</feature>
<protein>
    <submittedName>
        <fullName evidence="2">SgcJ/EcaC family oxidoreductase</fullName>
    </submittedName>
</protein>
<dbReference type="Pfam" id="PF14534">
    <property type="entry name" value="DUF4440"/>
    <property type="match status" value="1"/>
</dbReference>
<evidence type="ECO:0000313" key="2">
    <source>
        <dbReference type="EMBL" id="WNZ25830.1"/>
    </source>
</evidence>
<dbReference type="RefSeq" id="WP_316432005.1">
    <property type="nucleotide sequence ID" value="NZ_CP053586.1"/>
</dbReference>
<name>A0AA97AHT0_9CYAN</name>
<proteinExistence type="predicted"/>
<reference evidence="2" key="1">
    <citation type="submission" date="2020-05" db="EMBL/GenBank/DDBJ databases">
        <authorList>
            <person name="Zhu T."/>
            <person name="Keshari N."/>
            <person name="Lu X."/>
        </authorList>
    </citation>
    <scope>NUCLEOTIDE SEQUENCE</scope>
    <source>
        <strain evidence="2">NK1-12</strain>
    </source>
</reference>
<dbReference type="Gene3D" id="3.10.450.50">
    <property type="match status" value="1"/>
</dbReference>
<dbReference type="SUPFAM" id="SSF54427">
    <property type="entry name" value="NTF2-like"/>
    <property type="match status" value="1"/>
</dbReference>
<dbReference type="NCBIfam" id="TIGR02246">
    <property type="entry name" value="SgcJ/EcaC family oxidoreductase"/>
    <property type="match status" value="1"/>
</dbReference>
<accession>A0AA97AHT0</accession>
<dbReference type="AlphaFoldDB" id="A0AA97AHT0"/>
<sequence>MSNRLEKSPLHNSPSDTEEINQFIATLEDALNNHDADAYNHYFTNDISWGSPNGVLLQGLEPLHTVHKNFLEGSLRNSTFRYTIHNVKRLTPDTAYAHVQLVRTNANAEVESDELCLYVLIRKQEAWWVCAGHNTRVQLPHNAGQAAPKN</sequence>